<proteinExistence type="predicted"/>
<dbReference type="InterPro" id="IPR006674">
    <property type="entry name" value="HD_domain"/>
</dbReference>
<dbReference type="KEGG" id="daf:Desaf_0016"/>
<dbReference type="SUPFAM" id="SSF109604">
    <property type="entry name" value="HD-domain/PDEase-like"/>
    <property type="match status" value="1"/>
</dbReference>
<dbReference type="AlphaFoldDB" id="F3YV64"/>
<dbReference type="SMART" id="SM00471">
    <property type="entry name" value="HDc"/>
    <property type="match status" value="1"/>
</dbReference>
<evidence type="ECO:0000313" key="2">
    <source>
        <dbReference type="EMBL" id="EGJ48382.1"/>
    </source>
</evidence>
<evidence type="ECO:0000313" key="3">
    <source>
        <dbReference type="Proteomes" id="UP000007844"/>
    </source>
</evidence>
<reference evidence="2 3" key="1">
    <citation type="journal article" date="2011" name="J. Bacteriol.">
        <title>Genome sequence of the mercury-methylating and pleomorphic Desulfovibrio africanus Strain Walvis Bay.</title>
        <authorList>
            <person name="Brown S.D."/>
            <person name="Wall J.D."/>
            <person name="Kucken A.M."/>
            <person name="Gilmour C.C."/>
            <person name="Podar M."/>
            <person name="Brandt C.C."/>
            <person name="Teshima H."/>
            <person name="Detter J.C."/>
            <person name="Han C.S."/>
            <person name="Land M.L."/>
            <person name="Lucas S."/>
            <person name="Han J."/>
            <person name="Pennacchio L."/>
            <person name="Nolan M."/>
            <person name="Pitluck S."/>
            <person name="Woyke T."/>
            <person name="Goodwin L."/>
            <person name="Palumbo A.V."/>
            <person name="Elias D.A."/>
        </authorList>
    </citation>
    <scope>NUCLEOTIDE SEQUENCE [LARGE SCALE GENOMIC DNA]</scope>
    <source>
        <strain evidence="2 3">Walvis Bay</strain>
    </source>
</reference>
<dbReference type="PROSITE" id="PS51831">
    <property type="entry name" value="HD"/>
    <property type="match status" value="1"/>
</dbReference>
<dbReference type="RefSeq" id="WP_014258262.1">
    <property type="nucleotide sequence ID" value="NC_016629.1"/>
</dbReference>
<dbReference type="STRING" id="690850.Desaf_0016"/>
<protein>
    <submittedName>
        <fullName evidence="2">Metal-dependent phosphohydrolase HD sub domain-containing protein</fullName>
    </submittedName>
</protein>
<keyword evidence="3" id="KW-1185">Reference proteome</keyword>
<dbReference type="GO" id="GO:0016787">
    <property type="term" value="F:hydrolase activity"/>
    <property type="evidence" value="ECO:0007669"/>
    <property type="project" value="UniProtKB-KW"/>
</dbReference>
<accession>F3YV64</accession>
<dbReference type="Gene3D" id="1.10.3210.10">
    <property type="entry name" value="Hypothetical protein af1432"/>
    <property type="match status" value="1"/>
</dbReference>
<keyword evidence="2" id="KW-0378">Hydrolase</keyword>
<evidence type="ECO:0000259" key="1">
    <source>
        <dbReference type="PROSITE" id="PS51831"/>
    </source>
</evidence>
<dbReference type="HOGENOM" id="CLU_087303_0_0_7"/>
<dbReference type="Proteomes" id="UP000007844">
    <property type="component" value="Chromosome"/>
</dbReference>
<dbReference type="EMBL" id="CP003221">
    <property type="protein sequence ID" value="EGJ48382.1"/>
    <property type="molecule type" value="Genomic_DNA"/>
</dbReference>
<feature type="domain" description="HD" evidence="1">
    <location>
        <begin position="32"/>
        <end position="151"/>
    </location>
</feature>
<sequence length="261" mass="30102">MPGLESHKRWFDAFVDGFRHGDPEDLRNVQLKHEHSLQVLAIAERIAASAAPDSRLHRLCLVAALYHDCGRFPQYVTYRTFNDTESINHGELGARVLRGHPEALEGLDSEGRRLVLGTVFLHNRKSVPTMLPEPLRHMLRVVRDSDKLDIMRVMLEHFDPDKPKNPVATLRLIDDPDRYTPTILDAAMRRVTPDYGQMRWLNDFKLLLLAWSFDLSFAASREVFRERGYLEQLASVLPKHPEFEALLRRVQTYLNNGDGSR</sequence>
<organism evidence="2 3">
    <name type="scientific">Desulfocurvibacter africanus subsp. africanus str. Walvis Bay</name>
    <dbReference type="NCBI Taxonomy" id="690850"/>
    <lineage>
        <taxon>Bacteria</taxon>
        <taxon>Pseudomonadati</taxon>
        <taxon>Thermodesulfobacteriota</taxon>
        <taxon>Desulfovibrionia</taxon>
        <taxon>Desulfovibrionales</taxon>
        <taxon>Desulfovibrionaceae</taxon>
        <taxon>Desulfocurvibacter</taxon>
    </lineage>
</organism>
<dbReference type="CDD" id="cd00077">
    <property type="entry name" value="HDc"/>
    <property type="match status" value="1"/>
</dbReference>
<dbReference type="eggNOG" id="COG1418">
    <property type="taxonomic scope" value="Bacteria"/>
</dbReference>
<dbReference type="InterPro" id="IPR003607">
    <property type="entry name" value="HD/PDEase_dom"/>
</dbReference>
<gene>
    <name evidence="2" type="ORF">Desaf_0016</name>
</gene>
<name>F3YV64_DESAF</name>
<dbReference type="Pfam" id="PF01966">
    <property type="entry name" value="HD"/>
    <property type="match status" value="1"/>
</dbReference>